<sequence length="64" mass="6598">MITTVADRPSSLNPFLRRGSYATCGRSGAFRDQSEGMAAGDSTPLVGKSATYTDGSLQLCAGPV</sequence>
<reference evidence="2" key="1">
    <citation type="journal article" date="2019" name="Int. J. Syst. Evol. Microbiol.">
        <title>The Global Catalogue of Microorganisms (GCM) 10K type strain sequencing project: providing services to taxonomists for standard genome sequencing and annotation.</title>
        <authorList>
            <consortium name="The Broad Institute Genomics Platform"/>
            <consortium name="The Broad Institute Genome Sequencing Center for Infectious Disease"/>
            <person name="Wu L."/>
            <person name="Ma J."/>
        </authorList>
    </citation>
    <scope>NUCLEOTIDE SEQUENCE [LARGE SCALE GENOMIC DNA]</scope>
    <source>
        <strain evidence="2">JCM 16924</strain>
    </source>
</reference>
<dbReference type="Proteomes" id="UP001500456">
    <property type="component" value="Unassembled WGS sequence"/>
</dbReference>
<keyword evidence="2" id="KW-1185">Reference proteome</keyword>
<protein>
    <submittedName>
        <fullName evidence="1">Uncharacterized protein</fullName>
    </submittedName>
</protein>
<dbReference type="EMBL" id="BAAAZX010000044">
    <property type="protein sequence ID" value="GAA4028576.1"/>
    <property type="molecule type" value="Genomic_DNA"/>
</dbReference>
<accession>A0ABP7TMY3</accession>
<evidence type="ECO:0000313" key="1">
    <source>
        <dbReference type="EMBL" id="GAA4028576.1"/>
    </source>
</evidence>
<name>A0ABP7TMY3_9ACTN</name>
<organism evidence="1 2">
    <name type="scientific">Streptomyces plumbiresistens</name>
    <dbReference type="NCBI Taxonomy" id="511811"/>
    <lineage>
        <taxon>Bacteria</taxon>
        <taxon>Bacillati</taxon>
        <taxon>Actinomycetota</taxon>
        <taxon>Actinomycetes</taxon>
        <taxon>Kitasatosporales</taxon>
        <taxon>Streptomycetaceae</taxon>
        <taxon>Streptomyces</taxon>
    </lineage>
</organism>
<comment type="caution">
    <text evidence="1">The sequence shown here is derived from an EMBL/GenBank/DDBJ whole genome shotgun (WGS) entry which is preliminary data.</text>
</comment>
<gene>
    <name evidence="1" type="ORF">GCM10022232_88060</name>
</gene>
<proteinExistence type="predicted"/>
<evidence type="ECO:0000313" key="2">
    <source>
        <dbReference type="Proteomes" id="UP001500456"/>
    </source>
</evidence>